<evidence type="ECO:0000256" key="11">
    <source>
        <dbReference type="RuleBase" id="RU004227"/>
    </source>
</evidence>
<keyword evidence="6 8" id="KW-0446">Lipid-binding</keyword>
<evidence type="ECO:0000256" key="3">
    <source>
        <dbReference type="ARBA" id="ARBA00022705"/>
    </source>
</evidence>
<dbReference type="InterPro" id="IPR020591">
    <property type="entry name" value="Chromosome_initiator_DnaA-like"/>
</dbReference>
<feature type="region of interest" description="Domain I, interacts with DnaA modulators" evidence="8">
    <location>
        <begin position="1"/>
        <end position="95"/>
    </location>
</feature>
<dbReference type="GO" id="GO:0006275">
    <property type="term" value="P:regulation of DNA replication"/>
    <property type="evidence" value="ECO:0007669"/>
    <property type="project" value="UniProtKB-UniRule"/>
</dbReference>
<dbReference type="GO" id="GO:0005737">
    <property type="term" value="C:cytoplasm"/>
    <property type="evidence" value="ECO:0007669"/>
    <property type="project" value="UniProtKB-SubCell"/>
</dbReference>
<dbReference type="PANTHER" id="PTHR30050">
    <property type="entry name" value="CHROMOSOMAL REPLICATION INITIATOR PROTEIN DNAA"/>
    <property type="match status" value="1"/>
</dbReference>
<evidence type="ECO:0000256" key="8">
    <source>
        <dbReference type="HAMAP-Rule" id="MF_00377"/>
    </source>
</evidence>
<dbReference type="InterPro" id="IPR027417">
    <property type="entry name" value="P-loop_NTPase"/>
</dbReference>
<evidence type="ECO:0000256" key="4">
    <source>
        <dbReference type="ARBA" id="ARBA00022741"/>
    </source>
</evidence>
<dbReference type="InterPro" id="IPR013159">
    <property type="entry name" value="DnaA_C"/>
</dbReference>
<evidence type="ECO:0000256" key="9">
    <source>
        <dbReference type="NCBIfam" id="TIGR00362"/>
    </source>
</evidence>
<dbReference type="InterPro" id="IPR010921">
    <property type="entry name" value="Trp_repressor/repl_initiator"/>
</dbReference>
<organism evidence="14 15">
    <name type="scientific">Candidatus Berkelbacteria bacterium RIFCSPHIGHO2_12_FULL_36_9</name>
    <dbReference type="NCBI Taxonomy" id="1797469"/>
    <lineage>
        <taxon>Bacteria</taxon>
        <taxon>Candidatus Berkelbacteria</taxon>
    </lineage>
</organism>
<evidence type="ECO:0000256" key="1">
    <source>
        <dbReference type="ARBA" id="ARBA00006583"/>
    </source>
</evidence>
<dbReference type="InterPro" id="IPR013317">
    <property type="entry name" value="DnaA_dom"/>
</dbReference>
<dbReference type="GO" id="GO:0005524">
    <property type="term" value="F:ATP binding"/>
    <property type="evidence" value="ECO:0007669"/>
    <property type="project" value="UniProtKB-UniRule"/>
</dbReference>
<dbReference type="InterPro" id="IPR018312">
    <property type="entry name" value="Chromosome_initiator_DnaA_CS"/>
</dbReference>
<dbReference type="HAMAP" id="MF_00377">
    <property type="entry name" value="DnaA_bact"/>
    <property type="match status" value="1"/>
</dbReference>
<dbReference type="PROSITE" id="PS01008">
    <property type="entry name" value="DNAA"/>
    <property type="match status" value="1"/>
</dbReference>
<dbReference type="PANTHER" id="PTHR30050:SF2">
    <property type="entry name" value="CHROMOSOMAL REPLICATION INITIATOR PROTEIN DNAA"/>
    <property type="match status" value="1"/>
</dbReference>
<dbReference type="CDD" id="cd00009">
    <property type="entry name" value="AAA"/>
    <property type="match status" value="1"/>
</dbReference>
<keyword evidence="4 8" id="KW-0547">Nucleotide-binding</keyword>
<name>A0A1F5EFU0_9BACT</name>
<evidence type="ECO:0000256" key="2">
    <source>
        <dbReference type="ARBA" id="ARBA00022490"/>
    </source>
</evidence>
<accession>A0A1F5EFU0</accession>
<comment type="similarity">
    <text evidence="1 8 11">Belongs to the DnaA family.</text>
</comment>
<evidence type="ECO:0000256" key="5">
    <source>
        <dbReference type="ARBA" id="ARBA00022840"/>
    </source>
</evidence>
<dbReference type="InterPro" id="IPR001957">
    <property type="entry name" value="Chromosome_initiator_DnaA"/>
</dbReference>
<comment type="caution">
    <text evidence="14">The sequence shown here is derived from an EMBL/GenBank/DDBJ whole genome shotgun (WGS) entry which is preliminary data.</text>
</comment>
<dbReference type="Gene3D" id="3.30.300.180">
    <property type="match status" value="1"/>
</dbReference>
<dbReference type="SUPFAM" id="SSF52540">
    <property type="entry name" value="P-loop containing nucleoside triphosphate hydrolases"/>
    <property type="match status" value="1"/>
</dbReference>
<keyword evidence="7 8" id="KW-0238">DNA-binding</keyword>
<evidence type="ECO:0000256" key="7">
    <source>
        <dbReference type="ARBA" id="ARBA00023125"/>
    </source>
</evidence>
<dbReference type="NCBIfam" id="TIGR00362">
    <property type="entry name" value="DnaA"/>
    <property type="match status" value="1"/>
</dbReference>
<dbReference type="GO" id="GO:0005886">
    <property type="term" value="C:plasma membrane"/>
    <property type="evidence" value="ECO:0007669"/>
    <property type="project" value="TreeGrafter"/>
</dbReference>
<dbReference type="GO" id="GO:0003688">
    <property type="term" value="F:DNA replication origin binding"/>
    <property type="evidence" value="ECO:0007669"/>
    <property type="project" value="UniProtKB-UniRule"/>
</dbReference>
<proteinExistence type="inferred from homology"/>
<feature type="binding site" evidence="8">
    <location>
        <position position="158"/>
    </location>
    <ligand>
        <name>ATP</name>
        <dbReference type="ChEBI" id="CHEBI:30616"/>
    </ligand>
</feature>
<dbReference type="Gene3D" id="1.10.8.60">
    <property type="match status" value="1"/>
</dbReference>
<feature type="domain" description="Chromosomal replication initiator DnaA C-terminal" evidence="13">
    <location>
        <begin position="356"/>
        <end position="425"/>
    </location>
</feature>
<dbReference type="CDD" id="cd06571">
    <property type="entry name" value="Bac_DnaA_C"/>
    <property type="match status" value="1"/>
</dbReference>
<reference evidence="14 15" key="1">
    <citation type="journal article" date="2016" name="Nat. Commun.">
        <title>Thousands of microbial genomes shed light on interconnected biogeochemical processes in an aquifer system.</title>
        <authorList>
            <person name="Anantharaman K."/>
            <person name="Brown C.T."/>
            <person name="Hug L.A."/>
            <person name="Sharon I."/>
            <person name="Castelle C.J."/>
            <person name="Probst A.J."/>
            <person name="Thomas B.C."/>
            <person name="Singh A."/>
            <person name="Wilkins M.J."/>
            <person name="Karaoz U."/>
            <person name="Brodie E.L."/>
            <person name="Williams K.H."/>
            <person name="Hubbard S.S."/>
            <person name="Banfield J.F."/>
        </authorList>
    </citation>
    <scope>NUCLEOTIDE SEQUENCE [LARGE SCALE GENOMIC DNA]</scope>
</reference>
<comment type="caution">
    <text evidence="8">Lacks conserved residue(s) required for the propagation of feature annotation.</text>
</comment>
<dbReference type="Gene3D" id="1.10.1750.10">
    <property type="match status" value="1"/>
</dbReference>
<evidence type="ECO:0000313" key="15">
    <source>
        <dbReference type="Proteomes" id="UP000176451"/>
    </source>
</evidence>
<dbReference type="Proteomes" id="UP000176451">
    <property type="component" value="Unassembled WGS sequence"/>
</dbReference>
<keyword evidence="2 8" id="KW-0963">Cytoplasm</keyword>
<dbReference type="InterPro" id="IPR003593">
    <property type="entry name" value="AAA+_ATPase"/>
</dbReference>
<dbReference type="FunFam" id="3.40.50.300:FF:000668">
    <property type="entry name" value="Chromosomal replication initiator protein DnaA"/>
    <property type="match status" value="1"/>
</dbReference>
<dbReference type="GO" id="GO:0006270">
    <property type="term" value="P:DNA replication initiation"/>
    <property type="evidence" value="ECO:0007669"/>
    <property type="project" value="UniProtKB-UniRule"/>
</dbReference>
<sequence>MDKKKIWQTALGELEVVLSKANYRTWFKETFIYSCENGIVIIAVPNSFTESWLRDKFHNQIIETLKKFIPELREIIYKITTQKPPEIEKIIIEEPAIPAFSLNETIRKPGELNPKYTFETYIVGSSNRLAHATSIAVASEPGTKHNPLFIYGGVGLGKTHLIQAVGNEISRRKPRKKIIYAPCEKFASEFIDSIQNKKTDFFKNKYRNADVLLIDDIQFLGGKESTQEEFFHTFNSIYQGNRQIILTSDKPPQALSNVANRLVSRFSGGMVADIKAPDLEMRQAILLAKCKEKNFSLEDKIINYVAQNVQSNIRELEGALNKIFTHCEIYNVTPSLNIATKVLDEIIASGKMQSLNPEKIFKVISDFFSVKKEEILGKKRQKELVHPRQISMLLLKQELNYSFPMIGKLLGGKDHTTIMYGVRKMEKEIQKNPQIHREISLIKEQLYIG</sequence>
<comment type="subunit">
    <text evidence="8">Oligomerizes as a right-handed, spiral filament on DNA at oriC.</text>
</comment>
<comment type="domain">
    <text evidence="8">Domain I is involved in oligomerization and binding regulators, domain II is flexibile and of varying length in different bacteria, domain III forms the AAA+ region, while domain IV binds dsDNA.</text>
</comment>
<evidence type="ECO:0000259" key="13">
    <source>
        <dbReference type="SMART" id="SM00760"/>
    </source>
</evidence>
<protein>
    <recommendedName>
        <fullName evidence="8 9">Chromosomal replication initiator protein DnaA</fullName>
    </recommendedName>
</protein>
<keyword evidence="5 8" id="KW-0067">ATP-binding</keyword>
<feature type="region of interest" description="Domain III, AAA+ region" evidence="8">
    <location>
        <begin position="111"/>
        <end position="327"/>
    </location>
</feature>
<dbReference type="Pfam" id="PF00308">
    <property type="entry name" value="Bac_DnaA"/>
    <property type="match status" value="1"/>
</dbReference>
<dbReference type="AlphaFoldDB" id="A0A1F5EFU0"/>
<dbReference type="Pfam" id="PF08299">
    <property type="entry name" value="Bac_DnaA_C"/>
    <property type="match status" value="1"/>
</dbReference>
<dbReference type="InterPro" id="IPR038454">
    <property type="entry name" value="DnaA_N_sf"/>
</dbReference>
<dbReference type="Gene3D" id="3.40.50.300">
    <property type="entry name" value="P-loop containing nucleotide triphosphate hydrolases"/>
    <property type="match status" value="1"/>
</dbReference>
<gene>
    <name evidence="8" type="primary">dnaA</name>
    <name evidence="14" type="ORF">A3F08_02580</name>
</gene>
<dbReference type="EMBL" id="MEZV01000041">
    <property type="protein sequence ID" value="OGD66258.1"/>
    <property type="molecule type" value="Genomic_DNA"/>
</dbReference>
<evidence type="ECO:0000256" key="6">
    <source>
        <dbReference type="ARBA" id="ARBA00023121"/>
    </source>
</evidence>
<feature type="region of interest" description="Domain IV, binds dsDNA" evidence="8">
    <location>
        <begin position="328"/>
        <end position="449"/>
    </location>
</feature>
<comment type="subcellular location">
    <subcellularLocation>
        <location evidence="8">Cytoplasm</location>
    </subcellularLocation>
</comment>
<feature type="binding site" evidence="8">
    <location>
        <position position="155"/>
    </location>
    <ligand>
        <name>ATP</name>
        <dbReference type="ChEBI" id="CHEBI:30616"/>
    </ligand>
</feature>
<keyword evidence="3 8" id="KW-0235">DNA replication</keyword>
<comment type="function">
    <text evidence="8 10">Plays an essential role in the initiation and regulation of chromosomal replication. ATP-DnaA binds to the origin of replication (oriC) to initiate formation of the DNA replication initiation complex once per cell cycle. Binds the DnaA box (a 9 base pair repeat at the origin) and separates the double-stranded (ds)DNA. Forms a right-handed helical filament on oriC DNA; dsDNA binds to the exterior of the filament while single-stranded (ss)DNA is stabiized in the filament's interior. The ATP-DnaA-oriC complex binds and stabilizes one strand of the AT-rich DNA unwinding element (DUE), permitting loading of DNA polymerase. After initiation quickly degrades to an ADP-DnaA complex that is not apt for DNA replication. Binds acidic phospholipids.</text>
</comment>
<dbReference type="SMART" id="SM00382">
    <property type="entry name" value="AAA"/>
    <property type="match status" value="1"/>
</dbReference>
<feature type="binding site" evidence="8">
    <location>
        <position position="159"/>
    </location>
    <ligand>
        <name>ATP</name>
        <dbReference type="ChEBI" id="CHEBI:30616"/>
    </ligand>
</feature>
<dbReference type="STRING" id="1797469.A3F08_02580"/>
<evidence type="ECO:0000313" key="14">
    <source>
        <dbReference type="EMBL" id="OGD66258.1"/>
    </source>
</evidence>
<dbReference type="SMART" id="SM00760">
    <property type="entry name" value="Bac_DnaA_C"/>
    <property type="match status" value="1"/>
</dbReference>
<dbReference type="GO" id="GO:0008289">
    <property type="term" value="F:lipid binding"/>
    <property type="evidence" value="ECO:0007669"/>
    <property type="project" value="UniProtKB-KW"/>
</dbReference>
<dbReference type="PRINTS" id="PR00051">
    <property type="entry name" value="DNAA"/>
</dbReference>
<evidence type="ECO:0000256" key="10">
    <source>
        <dbReference type="RuleBase" id="RU000577"/>
    </source>
</evidence>
<dbReference type="InterPro" id="IPR024633">
    <property type="entry name" value="DnaA_N_dom"/>
</dbReference>
<dbReference type="Pfam" id="PF11638">
    <property type="entry name" value="DnaA_N"/>
    <property type="match status" value="1"/>
</dbReference>
<evidence type="ECO:0000259" key="12">
    <source>
        <dbReference type="SMART" id="SM00382"/>
    </source>
</evidence>
<dbReference type="SUPFAM" id="SSF48295">
    <property type="entry name" value="TrpR-like"/>
    <property type="match status" value="1"/>
</dbReference>
<feature type="domain" description="AAA+ ATPase" evidence="12">
    <location>
        <begin position="144"/>
        <end position="278"/>
    </location>
</feature>
<feature type="binding site" evidence="8">
    <location>
        <position position="157"/>
    </location>
    <ligand>
        <name>ATP</name>
        <dbReference type="ChEBI" id="CHEBI:30616"/>
    </ligand>
</feature>